<dbReference type="GO" id="GO:0016874">
    <property type="term" value="F:ligase activity"/>
    <property type="evidence" value="ECO:0007669"/>
    <property type="project" value="UniProtKB-KW"/>
</dbReference>
<keyword evidence="2" id="KW-0436">Ligase</keyword>
<dbReference type="PROSITE" id="PS51733">
    <property type="entry name" value="BPL_LPL_CATALYTIC"/>
    <property type="match status" value="1"/>
</dbReference>
<dbReference type="OrthoDB" id="9788148at2"/>
<name>B9XMW6_PEDPL</name>
<evidence type="ECO:0000313" key="2">
    <source>
        <dbReference type="EMBL" id="EEF58762.1"/>
    </source>
</evidence>
<comment type="caution">
    <text evidence="2">The sequence shown here is derived from an EMBL/GenBank/DDBJ whole genome shotgun (WGS) entry which is preliminary data.</text>
</comment>
<dbReference type="InterPro" id="IPR045864">
    <property type="entry name" value="aa-tRNA-synth_II/BPL/LPL"/>
</dbReference>
<dbReference type="InterPro" id="IPR050664">
    <property type="entry name" value="Octanoyltrans_LipM/LipL"/>
</dbReference>
<sequence>MKYLDLTLPTPAENLACEEALLDYCEQGREEELLRFWEPRQHFVVLGYANKAATEVNLKACETNLVPVLRRCSGGGTVLQGPGCLNYSLVLRIQRGSALATISDTNTYIMKQQLKALQPLLSTSSSVQGHTDLAINNVKFSGNAQRRKRHFLIFHGTILLNFDLPLIENLLAMPSKQPDYRQNRRHSDFLTNLNLPVETVKHAIQRTWAVTEPLTDWPQEQTADLVLNKYSTDEWNLRF</sequence>
<evidence type="ECO:0000313" key="3">
    <source>
        <dbReference type="Proteomes" id="UP000003688"/>
    </source>
</evidence>
<dbReference type="Gene3D" id="3.30.930.10">
    <property type="entry name" value="Bira Bifunctional Protein, Domain 2"/>
    <property type="match status" value="1"/>
</dbReference>
<keyword evidence="3" id="KW-1185">Reference proteome</keyword>
<protein>
    <submittedName>
        <fullName evidence="2">Biotin/lipoate A/B protein ligase</fullName>
    </submittedName>
</protein>
<proteinExistence type="predicted"/>
<dbReference type="PANTHER" id="PTHR43679:SF2">
    <property type="entry name" value="OCTANOYL-[GCVH]:PROTEIN N-OCTANOYLTRANSFERASE"/>
    <property type="match status" value="1"/>
</dbReference>
<dbReference type="Pfam" id="PF21948">
    <property type="entry name" value="LplA-B_cat"/>
    <property type="match status" value="1"/>
</dbReference>
<accession>B9XMW6</accession>
<dbReference type="CDD" id="cd16443">
    <property type="entry name" value="LplA"/>
    <property type="match status" value="1"/>
</dbReference>
<dbReference type="AlphaFoldDB" id="B9XMW6"/>
<dbReference type="SUPFAM" id="SSF55681">
    <property type="entry name" value="Class II aaRS and biotin synthetases"/>
    <property type="match status" value="1"/>
</dbReference>
<dbReference type="Proteomes" id="UP000003688">
    <property type="component" value="Unassembled WGS sequence"/>
</dbReference>
<dbReference type="EMBL" id="ABOX02000037">
    <property type="protein sequence ID" value="EEF58762.1"/>
    <property type="molecule type" value="Genomic_DNA"/>
</dbReference>
<evidence type="ECO:0000259" key="1">
    <source>
        <dbReference type="PROSITE" id="PS51733"/>
    </source>
</evidence>
<dbReference type="InterPro" id="IPR004143">
    <property type="entry name" value="BPL_LPL_catalytic"/>
</dbReference>
<feature type="domain" description="BPL/LPL catalytic" evidence="1">
    <location>
        <begin position="28"/>
        <end position="216"/>
    </location>
</feature>
<dbReference type="STRING" id="320771.Cflav_PD1935"/>
<dbReference type="RefSeq" id="WP_007417155.1">
    <property type="nucleotide sequence ID" value="NZ_ABOX02000037.1"/>
</dbReference>
<dbReference type="PANTHER" id="PTHR43679">
    <property type="entry name" value="OCTANOYLTRANSFERASE LIPM-RELATED"/>
    <property type="match status" value="1"/>
</dbReference>
<reference evidence="2 3" key="1">
    <citation type="journal article" date="2011" name="J. Bacteriol.">
        <title>Genome sequence of 'Pedosphaera parvula' Ellin514, an aerobic Verrucomicrobial isolate from pasture soil.</title>
        <authorList>
            <person name="Kant R."/>
            <person name="van Passel M.W."/>
            <person name="Sangwan P."/>
            <person name="Palva A."/>
            <person name="Lucas S."/>
            <person name="Copeland A."/>
            <person name="Lapidus A."/>
            <person name="Glavina Del Rio T."/>
            <person name="Dalin E."/>
            <person name="Tice H."/>
            <person name="Bruce D."/>
            <person name="Goodwin L."/>
            <person name="Pitluck S."/>
            <person name="Chertkov O."/>
            <person name="Larimer F.W."/>
            <person name="Land M.L."/>
            <person name="Hauser L."/>
            <person name="Brettin T.S."/>
            <person name="Detter J.C."/>
            <person name="Han S."/>
            <person name="de Vos W.M."/>
            <person name="Janssen P.H."/>
            <person name="Smidt H."/>
        </authorList>
    </citation>
    <scope>NUCLEOTIDE SEQUENCE [LARGE SCALE GENOMIC DNA]</scope>
    <source>
        <strain evidence="2 3">Ellin514</strain>
    </source>
</reference>
<gene>
    <name evidence="2" type="ORF">Cflav_PD1935</name>
</gene>
<organism evidence="2 3">
    <name type="scientific">Pedosphaera parvula (strain Ellin514)</name>
    <dbReference type="NCBI Taxonomy" id="320771"/>
    <lineage>
        <taxon>Bacteria</taxon>
        <taxon>Pseudomonadati</taxon>
        <taxon>Verrucomicrobiota</taxon>
        <taxon>Pedosphaerae</taxon>
        <taxon>Pedosphaerales</taxon>
        <taxon>Pedosphaeraceae</taxon>
        <taxon>Pedosphaera</taxon>
    </lineage>
</organism>